<reference evidence="3 4" key="1">
    <citation type="submission" date="2019-08" db="EMBL/GenBank/DDBJ databases">
        <title>Hyperibacter terrae gen. nov., sp. nov. and Hyperibacter viscosus sp. nov., two new members in the family Rhodospirillaceae isolated from the rhizosphere of Hypericum perforatum.</title>
        <authorList>
            <person name="Noviana Z."/>
        </authorList>
    </citation>
    <scope>NUCLEOTIDE SEQUENCE [LARGE SCALE GENOMIC DNA]</scope>
    <source>
        <strain evidence="3 4">R5913</strain>
    </source>
</reference>
<accession>A0A5J6MPI3</accession>
<dbReference type="InterPro" id="IPR023181">
    <property type="entry name" value="Homospermid_syn-like_C"/>
</dbReference>
<dbReference type="Pfam" id="PF03435">
    <property type="entry name" value="Sacchrp_dh_NADP"/>
    <property type="match status" value="1"/>
</dbReference>
<dbReference type="Pfam" id="PF16653">
    <property type="entry name" value="Sacchrp_dh_C"/>
    <property type="match status" value="1"/>
</dbReference>
<keyword evidence="4" id="KW-1185">Reference proteome</keyword>
<dbReference type="InterPro" id="IPR005097">
    <property type="entry name" value="Sacchrp_dh_NADP-bd"/>
</dbReference>
<dbReference type="Gene3D" id="3.40.50.720">
    <property type="entry name" value="NAD(P)-binding Rossmann-like Domain"/>
    <property type="match status" value="1"/>
</dbReference>
<feature type="domain" description="Saccharopine dehydrogenase-like C-terminal" evidence="2">
    <location>
        <begin position="157"/>
        <end position="437"/>
    </location>
</feature>
<dbReference type="KEGG" id="htq:FRZ44_46570"/>
<sequence length="473" mass="52713">MTRKFPLKGRILMLGYGSVGRCTLPLIDRHFDMPLSRMAIVEADDRSKALAPYIARGLKYETTPIVRGNLDAVLSKYLGKGDLLINLSVEVSSIELMNWCQAHGALYIDTCIEPWAGYYDNVSIPAHERSNYFLRYTALENAKKWPKGSPSALLTHGANPGLVSHFLKQALLDLAKKLGLSVAKPTSKAEWAQLMMKTGTKVVHVAEHDTQISNDPKKPGEFVNTWSVPGFVGEGLQPAELGWGTHEKRLPADGHEHPVGPKCAIYLGQPGCVTQVRSWTPIGGPLIGFLITHGESISTSDYFTVWDNGKPVFRPTCHYSYHCCNDAVLSVRELQMNGFHIQDKHRILGPEITQGIDELGVLLMGDFGAYWYGSQLGIDEARQLMGPEFNATSIQVAAPVLAGCMYMIENPTRGLLEPEDLDHDYVLDICRPYLGPVVGVHSDWNPLQGRDRLYKEPQLDWKDPWQFQNFRVS</sequence>
<proteinExistence type="predicted"/>
<evidence type="ECO:0000313" key="3">
    <source>
        <dbReference type="EMBL" id="QEX19344.1"/>
    </source>
</evidence>
<dbReference type="Gene3D" id="3.30.360.30">
    <property type="entry name" value="homospermidine synthase like"/>
    <property type="match status" value="1"/>
</dbReference>
<dbReference type="InterPro" id="IPR032095">
    <property type="entry name" value="Sacchrp_dh-like_C"/>
</dbReference>
<dbReference type="RefSeq" id="WP_151179415.1">
    <property type="nucleotide sequence ID" value="NZ_CP042906.1"/>
</dbReference>
<protein>
    <submittedName>
        <fullName evidence="3">Homospermidine synthase</fullName>
    </submittedName>
</protein>
<dbReference type="Proteomes" id="UP000326202">
    <property type="component" value="Chromosome"/>
</dbReference>
<dbReference type="EMBL" id="CP042906">
    <property type="protein sequence ID" value="QEX19344.1"/>
    <property type="molecule type" value="Genomic_DNA"/>
</dbReference>
<feature type="domain" description="Saccharopine dehydrogenase NADP binding" evidence="1">
    <location>
        <begin position="11"/>
        <end position="152"/>
    </location>
</feature>
<evidence type="ECO:0000259" key="2">
    <source>
        <dbReference type="Pfam" id="PF16653"/>
    </source>
</evidence>
<gene>
    <name evidence="3" type="ORF">FRZ44_46570</name>
</gene>
<dbReference type="OrthoDB" id="9767495at2"/>
<evidence type="ECO:0000259" key="1">
    <source>
        <dbReference type="Pfam" id="PF03435"/>
    </source>
</evidence>
<dbReference type="AlphaFoldDB" id="A0A5J6MPI3"/>
<name>A0A5J6MPI3_9PROT</name>
<evidence type="ECO:0000313" key="4">
    <source>
        <dbReference type="Proteomes" id="UP000326202"/>
    </source>
</evidence>
<organism evidence="3 4">
    <name type="scientific">Hypericibacter terrae</name>
    <dbReference type="NCBI Taxonomy" id="2602015"/>
    <lineage>
        <taxon>Bacteria</taxon>
        <taxon>Pseudomonadati</taxon>
        <taxon>Pseudomonadota</taxon>
        <taxon>Alphaproteobacteria</taxon>
        <taxon>Rhodospirillales</taxon>
        <taxon>Dongiaceae</taxon>
        <taxon>Hypericibacter</taxon>
    </lineage>
</organism>